<dbReference type="PANTHER" id="PTHR43744">
    <property type="entry name" value="ABC TRANSPORTER PERMEASE PROTEIN MG189-RELATED-RELATED"/>
    <property type="match status" value="1"/>
</dbReference>
<dbReference type="SUPFAM" id="SSF161098">
    <property type="entry name" value="MetI-like"/>
    <property type="match status" value="1"/>
</dbReference>
<dbReference type="PROSITE" id="PS50928">
    <property type="entry name" value="ABC_TM1"/>
    <property type="match status" value="1"/>
</dbReference>
<keyword evidence="4 7" id="KW-0812">Transmembrane</keyword>
<comment type="similarity">
    <text evidence="7">Belongs to the binding-protein-dependent transport system permease family.</text>
</comment>
<sequence>MRNKRSAGDLTFHTLNYLVFAILALLCIFPFYYLFINTISNNDLSSRGLISFYPRELHFTNYIEVLQIPGFGQAAFMSLSRTVLGTVLTVGGSALLGFIFTKREMWGRTFWYRFVVVTMYFNAGIIPWYITMMNLHMTNNFLAYIIPGVVSPFFVILVKTFVESLPIALQESAMIDGAGYWIIFTRIVFPLITPILATIAIFSAVGQWNSFTDTLFLMANPKLYTLQFVLYKYINEANSLAAIIRNSQGGGQAIDLSSMQTPTSIRTTVTMIVVFPILLVYPYFQRYFVKGIMIGAVKG</sequence>
<accession>A0ABS7BYE4</accession>
<feature type="transmembrane region" description="Helical" evidence="7">
    <location>
        <begin position="183"/>
        <end position="208"/>
    </location>
</feature>
<keyword evidence="6 7" id="KW-0472">Membrane</keyword>
<dbReference type="Pfam" id="PF00528">
    <property type="entry name" value="BPD_transp_1"/>
    <property type="match status" value="1"/>
</dbReference>
<evidence type="ECO:0000313" key="9">
    <source>
        <dbReference type="EMBL" id="MBW7453671.1"/>
    </source>
</evidence>
<evidence type="ECO:0000313" key="10">
    <source>
        <dbReference type="Proteomes" id="UP001519887"/>
    </source>
</evidence>
<feature type="transmembrane region" description="Helical" evidence="7">
    <location>
        <begin position="265"/>
        <end position="284"/>
    </location>
</feature>
<evidence type="ECO:0000256" key="6">
    <source>
        <dbReference type="ARBA" id="ARBA00023136"/>
    </source>
</evidence>
<keyword evidence="5 7" id="KW-1133">Transmembrane helix</keyword>
<dbReference type="InterPro" id="IPR035906">
    <property type="entry name" value="MetI-like_sf"/>
</dbReference>
<comment type="subcellular location">
    <subcellularLocation>
        <location evidence="1 7">Cell membrane</location>
        <topology evidence="1 7">Multi-pass membrane protein</topology>
    </subcellularLocation>
</comment>
<evidence type="ECO:0000256" key="3">
    <source>
        <dbReference type="ARBA" id="ARBA00022475"/>
    </source>
</evidence>
<feature type="transmembrane region" description="Helical" evidence="7">
    <location>
        <begin position="142"/>
        <end position="162"/>
    </location>
</feature>
<keyword evidence="2 7" id="KW-0813">Transport</keyword>
<reference evidence="9 10" key="1">
    <citation type="submission" date="2021-07" db="EMBL/GenBank/DDBJ databases">
        <title>Paenibacillus radiodurans sp. nov., isolated from the southeastern edge of Tengger Desert.</title>
        <authorList>
            <person name="Zhang G."/>
        </authorList>
    </citation>
    <scope>NUCLEOTIDE SEQUENCE [LARGE SCALE GENOMIC DNA]</scope>
    <source>
        <strain evidence="9 10">CCM 7311</strain>
    </source>
</reference>
<dbReference type="Gene3D" id="1.10.3720.10">
    <property type="entry name" value="MetI-like"/>
    <property type="match status" value="1"/>
</dbReference>
<evidence type="ECO:0000256" key="1">
    <source>
        <dbReference type="ARBA" id="ARBA00004651"/>
    </source>
</evidence>
<name>A0ABS7BYE4_9BACL</name>
<comment type="caution">
    <text evidence="9">The sequence shown here is derived from an EMBL/GenBank/DDBJ whole genome shotgun (WGS) entry which is preliminary data.</text>
</comment>
<organism evidence="9 10">
    <name type="scientific">Paenibacillus sepulcri</name>
    <dbReference type="NCBI Taxonomy" id="359917"/>
    <lineage>
        <taxon>Bacteria</taxon>
        <taxon>Bacillati</taxon>
        <taxon>Bacillota</taxon>
        <taxon>Bacilli</taxon>
        <taxon>Bacillales</taxon>
        <taxon>Paenibacillaceae</taxon>
        <taxon>Paenibacillus</taxon>
    </lineage>
</organism>
<keyword evidence="10" id="KW-1185">Reference proteome</keyword>
<dbReference type="Proteomes" id="UP001519887">
    <property type="component" value="Unassembled WGS sequence"/>
</dbReference>
<dbReference type="PANTHER" id="PTHR43744:SF9">
    <property type="entry name" value="POLYGALACTURONAN_RHAMNOGALACTURONAN TRANSPORT SYSTEM PERMEASE PROTEIN YTCP"/>
    <property type="match status" value="1"/>
</dbReference>
<dbReference type="CDD" id="cd06261">
    <property type="entry name" value="TM_PBP2"/>
    <property type="match status" value="1"/>
</dbReference>
<dbReference type="InterPro" id="IPR000515">
    <property type="entry name" value="MetI-like"/>
</dbReference>
<protein>
    <submittedName>
        <fullName evidence="9">Carbohydrate ABC transporter permease</fullName>
    </submittedName>
</protein>
<dbReference type="RefSeq" id="WP_210044024.1">
    <property type="nucleotide sequence ID" value="NZ_JBHLVU010000001.1"/>
</dbReference>
<feature type="transmembrane region" description="Helical" evidence="7">
    <location>
        <begin position="79"/>
        <end position="98"/>
    </location>
</feature>
<feature type="domain" description="ABC transmembrane type-1" evidence="8">
    <location>
        <begin position="75"/>
        <end position="284"/>
    </location>
</feature>
<evidence type="ECO:0000256" key="5">
    <source>
        <dbReference type="ARBA" id="ARBA00022989"/>
    </source>
</evidence>
<evidence type="ECO:0000256" key="2">
    <source>
        <dbReference type="ARBA" id="ARBA00022448"/>
    </source>
</evidence>
<feature type="transmembrane region" description="Helical" evidence="7">
    <location>
        <begin position="110"/>
        <end position="130"/>
    </location>
</feature>
<keyword evidence="3" id="KW-1003">Cell membrane</keyword>
<dbReference type="EMBL" id="JAHZIK010000102">
    <property type="protein sequence ID" value="MBW7453671.1"/>
    <property type="molecule type" value="Genomic_DNA"/>
</dbReference>
<evidence type="ECO:0000256" key="7">
    <source>
        <dbReference type="RuleBase" id="RU363032"/>
    </source>
</evidence>
<proteinExistence type="inferred from homology"/>
<feature type="transmembrane region" description="Helical" evidence="7">
    <location>
        <begin position="12"/>
        <end position="35"/>
    </location>
</feature>
<evidence type="ECO:0000259" key="8">
    <source>
        <dbReference type="PROSITE" id="PS50928"/>
    </source>
</evidence>
<evidence type="ECO:0000256" key="4">
    <source>
        <dbReference type="ARBA" id="ARBA00022692"/>
    </source>
</evidence>
<gene>
    <name evidence="9" type="ORF">K0U00_06430</name>
</gene>